<protein>
    <submittedName>
        <fullName evidence="1">Uncharacterized protein</fullName>
    </submittedName>
</protein>
<dbReference type="Proteomes" id="UP000541444">
    <property type="component" value="Unassembled WGS sequence"/>
</dbReference>
<accession>A0A7J7NSA1</accession>
<keyword evidence="2" id="KW-1185">Reference proteome</keyword>
<gene>
    <name evidence="1" type="ORF">GIB67_042844</name>
</gene>
<evidence type="ECO:0000313" key="2">
    <source>
        <dbReference type="Proteomes" id="UP000541444"/>
    </source>
</evidence>
<name>A0A7J7NSA1_9MAGN</name>
<reference evidence="1 2" key="1">
    <citation type="journal article" date="2020" name="IScience">
        <title>Genome Sequencing of the Endangered Kingdonia uniflora (Circaeasteraceae, Ranunculales) Reveals Potential Mechanisms of Evolutionary Specialization.</title>
        <authorList>
            <person name="Sun Y."/>
            <person name="Deng T."/>
            <person name="Zhang A."/>
            <person name="Moore M.J."/>
            <person name="Landis J.B."/>
            <person name="Lin N."/>
            <person name="Zhang H."/>
            <person name="Zhang X."/>
            <person name="Huang J."/>
            <person name="Zhang X."/>
            <person name="Sun H."/>
            <person name="Wang H."/>
        </authorList>
    </citation>
    <scope>NUCLEOTIDE SEQUENCE [LARGE SCALE GENOMIC DNA]</scope>
    <source>
        <strain evidence="1">TB1705</strain>
        <tissue evidence="1">Leaf</tissue>
    </source>
</reference>
<feature type="non-terminal residue" evidence="1">
    <location>
        <position position="78"/>
    </location>
</feature>
<dbReference type="AlphaFoldDB" id="A0A7J7NSA1"/>
<proteinExistence type="predicted"/>
<comment type="caution">
    <text evidence="1">The sequence shown here is derived from an EMBL/GenBank/DDBJ whole genome shotgun (WGS) entry which is preliminary data.</text>
</comment>
<dbReference type="EMBL" id="JACGCM010000620">
    <property type="protein sequence ID" value="KAF6170039.1"/>
    <property type="molecule type" value="Genomic_DNA"/>
</dbReference>
<evidence type="ECO:0000313" key="1">
    <source>
        <dbReference type="EMBL" id="KAF6170039.1"/>
    </source>
</evidence>
<sequence length="78" mass="8950">QLIIEFGIQIKIKASLIFSTTLSKRSRSRYSRRLQLIHAHQSHYKGTQIQGTRGNYNLFQHILGASPMSSSNTMFKLN</sequence>
<feature type="non-terminal residue" evidence="1">
    <location>
        <position position="1"/>
    </location>
</feature>
<organism evidence="1 2">
    <name type="scientific">Kingdonia uniflora</name>
    <dbReference type="NCBI Taxonomy" id="39325"/>
    <lineage>
        <taxon>Eukaryota</taxon>
        <taxon>Viridiplantae</taxon>
        <taxon>Streptophyta</taxon>
        <taxon>Embryophyta</taxon>
        <taxon>Tracheophyta</taxon>
        <taxon>Spermatophyta</taxon>
        <taxon>Magnoliopsida</taxon>
        <taxon>Ranunculales</taxon>
        <taxon>Circaeasteraceae</taxon>
        <taxon>Kingdonia</taxon>
    </lineage>
</organism>